<name>A0A133U7W1_9EURY</name>
<proteinExistence type="inferred from homology"/>
<feature type="domain" description="ATP-grasp" evidence="8">
    <location>
        <begin position="9"/>
        <end position="221"/>
    </location>
</feature>
<comment type="pathway">
    <text evidence="7">Carbohydrate metabolism; tricarboxylic acid cycle; succinate from succinyl-CoA (ligase route): step 1/1.</text>
</comment>
<keyword evidence="1 7" id="KW-0816">Tricarboxylic acid cycle</keyword>
<feature type="binding site" evidence="7">
    <location>
        <position position="45"/>
    </location>
    <ligand>
        <name>ATP</name>
        <dbReference type="ChEBI" id="CHEBI:30616"/>
    </ligand>
</feature>
<keyword evidence="5 7" id="KW-0067">ATP-binding</keyword>
<dbReference type="GO" id="GO:0004775">
    <property type="term" value="F:succinate-CoA ligase (ADP-forming) activity"/>
    <property type="evidence" value="ECO:0007669"/>
    <property type="project" value="UniProtKB-UniRule"/>
</dbReference>
<dbReference type="Proteomes" id="UP000070184">
    <property type="component" value="Unassembled WGS sequence"/>
</dbReference>
<dbReference type="PANTHER" id="PTHR11815:SF10">
    <property type="entry name" value="SUCCINATE--COA LIGASE [GDP-FORMING] SUBUNIT BETA, MITOCHONDRIAL"/>
    <property type="match status" value="1"/>
</dbReference>
<dbReference type="HAMAP" id="MF_00558">
    <property type="entry name" value="Succ_CoA_beta"/>
    <property type="match status" value="1"/>
</dbReference>
<evidence type="ECO:0000256" key="6">
    <source>
        <dbReference type="ARBA" id="ARBA00022842"/>
    </source>
</evidence>
<dbReference type="Gene3D" id="3.30.470.20">
    <property type="entry name" value="ATP-grasp fold, B domain"/>
    <property type="match status" value="1"/>
</dbReference>
<dbReference type="Pfam" id="PF00549">
    <property type="entry name" value="Ligase_CoA"/>
    <property type="match status" value="1"/>
</dbReference>
<organism evidence="9 10">
    <name type="scientific">candidate division MSBL1 archaeon SCGC-AAA259B11</name>
    <dbReference type="NCBI Taxonomy" id="1698260"/>
    <lineage>
        <taxon>Archaea</taxon>
        <taxon>Methanobacteriati</taxon>
        <taxon>Methanobacteriota</taxon>
        <taxon>candidate division MSBL1</taxon>
    </lineage>
</organism>
<keyword evidence="6 7" id="KW-0460">Magnesium</keyword>
<dbReference type="PANTHER" id="PTHR11815">
    <property type="entry name" value="SUCCINYL-COA SYNTHETASE BETA CHAIN"/>
    <property type="match status" value="1"/>
</dbReference>
<feature type="binding site" evidence="7">
    <location>
        <position position="256"/>
    </location>
    <ligand>
        <name>substrate</name>
        <note>ligand shared with subunit alpha</note>
    </ligand>
</feature>
<keyword evidence="10" id="KW-1185">Reference proteome</keyword>
<comment type="subunit">
    <text evidence="7">Heterotetramer of two alpha and two beta subunits.</text>
</comment>
<evidence type="ECO:0000256" key="4">
    <source>
        <dbReference type="ARBA" id="ARBA00022741"/>
    </source>
</evidence>
<dbReference type="GO" id="GO:0006099">
    <property type="term" value="P:tricarboxylic acid cycle"/>
    <property type="evidence" value="ECO:0007669"/>
    <property type="project" value="UniProtKB-UniRule"/>
</dbReference>
<keyword evidence="2 7" id="KW-0436">Ligase</keyword>
<dbReference type="EC" id="6.2.1.5" evidence="7"/>
<dbReference type="GO" id="GO:0005524">
    <property type="term" value="F:ATP binding"/>
    <property type="evidence" value="ECO:0007669"/>
    <property type="project" value="UniProtKB-UniRule"/>
</dbReference>
<keyword evidence="4 7" id="KW-0547">Nucleotide-binding</keyword>
<evidence type="ECO:0000313" key="10">
    <source>
        <dbReference type="Proteomes" id="UP000070184"/>
    </source>
</evidence>
<evidence type="ECO:0000256" key="3">
    <source>
        <dbReference type="ARBA" id="ARBA00022723"/>
    </source>
</evidence>
<feature type="binding site" evidence="7">
    <location>
        <position position="94"/>
    </location>
    <ligand>
        <name>ATP</name>
        <dbReference type="ChEBI" id="CHEBI:30616"/>
    </ligand>
</feature>
<feature type="binding site" evidence="7">
    <location>
        <position position="91"/>
    </location>
    <ligand>
        <name>ATP</name>
        <dbReference type="ChEBI" id="CHEBI:30616"/>
    </ligand>
</feature>
<dbReference type="NCBIfam" id="NF001913">
    <property type="entry name" value="PRK00696.1"/>
    <property type="match status" value="1"/>
</dbReference>
<evidence type="ECO:0000256" key="5">
    <source>
        <dbReference type="ARBA" id="ARBA00022840"/>
    </source>
</evidence>
<dbReference type="Pfam" id="PF08442">
    <property type="entry name" value="ATP-grasp_2"/>
    <property type="match status" value="1"/>
</dbReference>
<dbReference type="AlphaFoldDB" id="A0A133U7W1"/>
<dbReference type="NCBIfam" id="TIGR01016">
    <property type="entry name" value="sucCoAbeta"/>
    <property type="match status" value="1"/>
</dbReference>
<gene>
    <name evidence="7 9" type="primary">sucC</name>
    <name evidence="9" type="ORF">AKJ61_01060</name>
</gene>
<comment type="catalytic activity">
    <reaction evidence="7">
        <text>succinate + ATP + CoA = succinyl-CoA + ADP + phosphate</text>
        <dbReference type="Rhea" id="RHEA:17661"/>
        <dbReference type="ChEBI" id="CHEBI:30031"/>
        <dbReference type="ChEBI" id="CHEBI:30616"/>
        <dbReference type="ChEBI" id="CHEBI:43474"/>
        <dbReference type="ChEBI" id="CHEBI:57287"/>
        <dbReference type="ChEBI" id="CHEBI:57292"/>
        <dbReference type="ChEBI" id="CHEBI:456216"/>
        <dbReference type="EC" id="6.2.1.5"/>
    </reaction>
</comment>
<feature type="binding site" evidence="7">
    <location>
        <begin position="313"/>
        <end position="315"/>
    </location>
    <ligand>
        <name>substrate</name>
        <note>ligand shared with subunit alpha</note>
    </ligand>
</feature>
<evidence type="ECO:0000256" key="1">
    <source>
        <dbReference type="ARBA" id="ARBA00022532"/>
    </source>
</evidence>
<dbReference type="InterPro" id="IPR013650">
    <property type="entry name" value="ATP-grasp_succ-CoA_synth-type"/>
</dbReference>
<keyword evidence="3 7" id="KW-0479">Metal-binding</keyword>
<dbReference type="InterPro" id="IPR013815">
    <property type="entry name" value="ATP_grasp_subdomain_1"/>
</dbReference>
<dbReference type="SUPFAM" id="SSF52210">
    <property type="entry name" value="Succinyl-CoA synthetase domains"/>
    <property type="match status" value="1"/>
</dbReference>
<dbReference type="FunFam" id="3.30.470.20:FF:000002">
    <property type="entry name" value="Succinate--CoA ligase [ADP-forming] subunit beta"/>
    <property type="match status" value="1"/>
</dbReference>
<dbReference type="PATRIC" id="fig|1698260.3.peg.988"/>
<dbReference type="UniPathway" id="UPA00223">
    <property type="reaction ID" value="UER00999"/>
</dbReference>
<dbReference type="EMBL" id="LHXK01000008">
    <property type="protein sequence ID" value="KXA90291.1"/>
    <property type="molecule type" value="Genomic_DNA"/>
</dbReference>
<dbReference type="Gene3D" id="3.40.50.261">
    <property type="entry name" value="Succinyl-CoA synthetase domains"/>
    <property type="match status" value="1"/>
</dbReference>
<feature type="binding site" evidence="7">
    <location>
        <position position="191"/>
    </location>
    <ligand>
        <name>Mg(2+)</name>
        <dbReference type="ChEBI" id="CHEBI:18420"/>
    </ligand>
</feature>
<evidence type="ECO:0000313" key="9">
    <source>
        <dbReference type="EMBL" id="KXA90291.1"/>
    </source>
</evidence>
<comment type="caution">
    <text evidence="9">The sequence shown here is derived from an EMBL/GenBank/DDBJ whole genome shotgun (WGS) entry which is preliminary data.</text>
</comment>
<dbReference type="InterPro" id="IPR016102">
    <property type="entry name" value="Succinyl-CoA_synth-like"/>
</dbReference>
<feature type="binding site" evidence="7">
    <location>
        <position position="205"/>
    </location>
    <ligand>
        <name>Mg(2+)</name>
        <dbReference type="ChEBI" id="CHEBI:18420"/>
    </ligand>
</feature>
<dbReference type="InterPro" id="IPR005809">
    <property type="entry name" value="Succ_CoA_ligase-like_bsu"/>
</dbReference>
<dbReference type="GO" id="GO:0042709">
    <property type="term" value="C:succinate-CoA ligase complex"/>
    <property type="evidence" value="ECO:0007669"/>
    <property type="project" value="TreeGrafter"/>
</dbReference>
<accession>A0A133U7W1</accession>
<dbReference type="InterPro" id="IPR011761">
    <property type="entry name" value="ATP-grasp"/>
</dbReference>
<dbReference type="SUPFAM" id="SSF56059">
    <property type="entry name" value="Glutathione synthetase ATP-binding domain-like"/>
    <property type="match status" value="1"/>
</dbReference>
<dbReference type="Gene3D" id="3.30.1490.20">
    <property type="entry name" value="ATP-grasp fold, A domain"/>
    <property type="match status" value="1"/>
</dbReference>
<protein>
    <recommendedName>
        <fullName evidence="7">Succinate--CoA ligase [ADP-forming] subunit beta</fullName>
        <ecNumber evidence="7">6.2.1.5</ecNumber>
    </recommendedName>
    <alternativeName>
        <fullName evidence="7">Succinyl-CoA synthetase subunit beta</fullName>
        <shortName evidence="7">SCS-beta</shortName>
    </alternativeName>
</protein>
<sequence length="377" mass="41211">MRLHEHQAKKVFKDFGISTPEGKVVNDPDDAEKIAEEINSPVVVKAQIQVGSRGKAGGIKFAEDPKDARKKAKEILGKKISGIKVKKVLVEEALNIEKEYYVGFTLDRGSGKPVAIISSRGGVDIEEVAEKTPESIAKEELDPIWPLHDFKARKLAFKGNIRKEAIQEVSRIAQTLYKIFTDKDATLAEINPLVLTEQNQLLAADAVLNIDNNALFKQPELAELREETEEDPLIRKAHEYGFDYVRLDGNVGVVGNGAGLVMTTLDLIDYFGGKPANFLDVGGGAGSATVENALDLVFQDPNVDVVLFNIFGGITKCDEVARGINEAIEGRELPVPLLVRLAGTNYKEGLKVLNDEKLRVVSDLEDAVKEVVKLAGE</sequence>
<feature type="binding site" evidence="7">
    <location>
        <position position="99"/>
    </location>
    <ligand>
        <name>ATP</name>
        <dbReference type="ChEBI" id="CHEBI:30616"/>
    </ligand>
</feature>
<dbReference type="PIRSF" id="PIRSF001554">
    <property type="entry name" value="SucCS_beta"/>
    <property type="match status" value="1"/>
</dbReference>
<dbReference type="FunFam" id="3.40.50.261:FF:000007">
    <property type="entry name" value="Succinate--CoA ligase [ADP-forming] subunit beta"/>
    <property type="match status" value="1"/>
</dbReference>
<evidence type="ECO:0000259" key="8">
    <source>
        <dbReference type="PROSITE" id="PS50975"/>
    </source>
</evidence>
<comment type="function">
    <text evidence="7">Succinyl-CoA synthetase functions in the citric acid cycle (TCA), coupling the hydrolysis of succinyl-CoA to the synthesis of either ATP or GTP and thus represents the only step of substrate-level phosphorylation in the TCA. The beta subunit provides nucleotide specificity of the enzyme and binds the substrate succinate, while the binding sites for coenzyme A and phosphate are found in the alpha subunit.</text>
</comment>
<comment type="similarity">
    <text evidence="7">Belongs to the succinate/malate CoA ligase beta subunit family.</text>
</comment>
<comment type="caution">
    <text evidence="7">Lacks conserved residue(s) required for the propagation of feature annotation.</text>
</comment>
<evidence type="ECO:0000256" key="2">
    <source>
        <dbReference type="ARBA" id="ARBA00022598"/>
    </source>
</evidence>
<dbReference type="PROSITE" id="PS01217">
    <property type="entry name" value="SUCCINYL_COA_LIG_3"/>
    <property type="match status" value="1"/>
</dbReference>
<comment type="cofactor">
    <cofactor evidence="7">
        <name>Mg(2+)</name>
        <dbReference type="ChEBI" id="CHEBI:18420"/>
    </cofactor>
    <text evidence="7">Binds 1 Mg(2+) ion per subunit.</text>
</comment>
<dbReference type="InterPro" id="IPR005811">
    <property type="entry name" value="SUCC_ACL_C"/>
</dbReference>
<dbReference type="InterPro" id="IPR017866">
    <property type="entry name" value="Succ-CoA_synthase_bsu_CS"/>
</dbReference>
<dbReference type="GO" id="GO:0004776">
    <property type="term" value="F:succinate-CoA ligase (GDP-forming) activity"/>
    <property type="evidence" value="ECO:0007669"/>
    <property type="project" value="RHEA"/>
</dbReference>
<dbReference type="GO" id="GO:0000287">
    <property type="term" value="F:magnesium ion binding"/>
    <property type="evidence" value="ECO:0007669"/>
    <property type="project" value="UniProtKB-UniRule"/>
</dbReference>
<evidence type="ECO:0000256" key="7">
    <source>
        <dbReference type="HAMAP-Rule" id="MF_00558"/>
    </source>
</evidence>
<dbReference type="PROSITE" id="PS50975">
    <property type="entry name" value="ATP_GRASP"/>
    <property type="match status" value="1"/>
</dbReference>
<dbReference type="GO" id="GO:0006104">
    <property type="term" value="P:succinyl-CoA metabolic process"/>
    <property type="evidence" value="ECO:0007669"/>
    <property type="project" value="TreeGrafter"/>
</dbReference>
<reference evidence="9 10" key="1">
    <citation type="journal article" date="2016" name="Sci. Rep.">
        <title>Metabolic traits of an uncultured archaeal lineage -MSBL1- from brine pools of the Red Sea.</title>
        <authorList>
            <person name="Mwirichia R."/>
            <person name="Alam I."/>
            <person name="Rashid M."/>
            <person name="Vinu M."/>
            <person name="Ba-Alawi W."/>
            <person name="Anthony Kamau A."/>
            <person name="Kamanda Ngugi D."/>
            <person name="Goker M."/>
            <person name="Klenk H.P."/>
            <person name="Bajic V."/>
            <person name="Stingl U."/>
        </authorList>
    </citation>
    <scope>NUCLEOTIDE SEQUENCE [LARGE SCALE GENOMIC DNA]</scope>
    <source>
        <strain evidence="9">SCGC-AAA259B11</strain>
    </source>
</reference>
<comment type="catalytic activity">
    <reaction evidence="7">
        <text>GTP + succinate + CoA = succinyl-CoA + GDP + phosphate</text>
        <dbReference type="Rhea" id="RHEA:22120"/>
        <dbReference type="ChEBI" id="CHEBI:30031"/>
        <dbReference type="ChEBI" id="CHEBI:37565"/>
        <dbReference type="ChEBI" id="CHEBI:43474"/>
        <dbReference type="ChEBI" id="CHEBI:57287"/>
        <dbReference type="ChEBI" id="CHEBI:57292"/>
        <dbReference type="ChEBI" id="CHEBI:58189"/>
    </reaction>
</comment>